<feature type="region of interest" description="Disordered" evidence="6">
    <location>
        <begin position="39"/>
        <end position="73"/>
    </location>
</feature>
<dbReference type="PANTHER" id="PTHR31072:SF227">
    <property type="entry name" value="TRANSCRIPTION FACTOR TCP12-LIKE"/>
    <property type="match status" value="1"/>
</dbReference>
<dbReference type="Pfam" id="PF03634">
    <property type="entry name" value="TCP"/>
    <property type="match status" value="1"/>
</dbReference>
<dbReference type="PROSITE" id="PS51369">
    <property type="entry name" value="TCP"/>
    <property type="match status" value="1"/>
</dbReference>
<keyword evidence="2" id="KW-0805">Transcription regulation</keyword>
<protein>
    <recommendedName>
        <fullName evidence="7">TCP domain-containing protein</fullName>
    </recommendedName>
</protein>
<reference evidence="8" key="1">
    <citation type="submission" date="2022-06" db="EMBL/GenBank/DDBJ databases">
        <title>Uncovering the hologenomic basis of an extraordinary plant invasion.</title>
        <authorList>
            <person name="Bieker V.C."/>
            <person name="Martin M.D."/>
            <person name="Gilbert T."/>
            <person name="Hodgins K."/>
            <person name="Battlay P."/>
            <person name="Petersen B."/>
            <person name="Wilson J."/>
        </authorList>
    </citation>
    <scope>NUCLEOTIDE SEQUENCE</scope>
    <source>
        <strain evidence="8">AA19_3_7</strain>
        <tissue evidence="8">Leaf</tissue>
    </source>
</reference>
<evidence type="ECO:0000313" key="9">
    <source>
        <dbReference type="Proteomes" id="UP001206925"/>
    </source>
</evidence>
<feature type="domain" description="TCP" evidence="7">
    <location>
        <begin position="63"/>
        <end position="121"/>
    </location>
</feature>
<keyword evidence="5" id="KW-0539">Nucleus</keyword>
<dbReference type="EMBL" id="JAMZMK010007599">
    <property type="protein sequence ID" value="KAI7744070.1"/>
    <property type="molecule type" value="Genomic_DNA"/>
</dbReference>
<comment type="caution">
    <text evidence="8">The sequence shown here is derived from an EMBL/GenBank/DDBJ whole genome shotgun (WGS) entry which is preliminary data.</text>
</comment>
<evidence type="ECO:0000256" key="6">
    <source>
        <dbReference type="SAM" id="MobiDB-lite"/>
    </source>
</evidence>
<feature type="compositionally biased region" description="Basic residues" evidence="6">
    <location>
        <begin position="52"/>
        <end position="70"/>
    </location>
</feature>
<feature type="compositionally biased region" description="Polar residues" evidence="6">
    <location>
        <begin position="40"/>
        <end position="51"/>
    </location>
</feature>
<dbReference type="GO" id="GO:2000032">
    <property type="term" value="P:regulation of secondary shoot formation"/>
    <property type="evidence" value="ECO:0007669"/>
    <property type="project" value="TreeGrafter"/>
</dbReference>
<evidence type="ECO:0000256" key="4">
    <source>
        <dbReference type="ARBA" id="ARBA00023163"/>
    </source>
</evidence>
<dbReference type="GO" id="GO:0043565">
    <property type="term" value="F:sequence-specific DNA binding"/>
    <property type="evidence" value="ECO:0007669"/>
    <property type="project" value="TreeGrafter"/>
</dbReference>
<evidence type="ECO:0000313" key="8">
    <source>
        <dbReference type="EMBL" id="KAI7744070.1"/>
    </source>
</evidence>
<keyword evidence="4" id="KW-0804">Transcription</keyword>
<dbReference type="AlphaFoldDB" id="A0AAD5GIK4"/>
<dbReference type="InterPro" id="IPR005333">
    <property type="entry name" value="Transcription_factor_TCP"/>
</dbReference>
<name>A0AAD5GIK4_AMBAR</name>
<organism evidence="8 9">
    <name type="scientific">Ambrosia artemisiifolia</name>
    <name type="common">Common ragweed</name>
    <dbReference type="NCBI Taxonomy" id="4212"/>
    <lineage>
        <taxon>Eukaryota</taxon>
        <taxon>Viridiplantae</taxon>
        <taxon>Streptophyta</taxon>
        <taxon>Embryophyta</taxon>
        <taxon>Tracheophyta</taxon>
        <taxon>Spermatophyta</taxon>
        <taxon>Magnoliopsida</taxon>
        <taxon>eudicotyledons</taxon>
        <taxon>Gunneridae</taxon>
        <taxon>Pentapetalae</taxon>
        <taxon>asterids</taxon>
        <taxon>campanulids</taxon>
        <taxon>Asterales</taxon>
        <taxon>Asteraceae</taxon>
        <taxon>Asteroideae</taxon>
        <taxon>Heliantheae alliance</taxon>
        <taxon>Heliantheae</taxon>
        <taxon>Ambrosia</taxon>
    </lineage>
</organism>
<evidence type="ECO:0000256" key="5">
    <source>
        <dbReference type="ARBA" id="ARBA00023242"/>
    </source>
</evidence>
<comment type="subcellular location">
    <subcellularLocation>
        <location evidence="1">Nucleus</location>
    </subcellularLocation>
</comment>
<gene>
    <name evidence="8" type="ORF">M8C21_006695</name>
</gene>
<evidence type="ECO:0000259" key="7">
    <source>
        <dbReference type="PROSITE" id="PS51369"/>
    </source>
</evidence>
<sequence>MDHENLFINPNFHQQEPPLFLDLPSPFFDGISTIPVPTSIPENLTEAPSKSKSTHLKKRSGAKKDRHSKIHTAQGVRDRRMRLSLHIARKFFDLQDVLGYDKASNTIEWLFSKSKKAIKEVAEKYNPQHTNKSINEEICDVELITSEEKTATNNLDNSKEEEIKNKESRMKRIVPNNSSARDQARARARDRTRERLMIKELEKSKKLLGINPTEEIYKLGLGYIPSSNNHNGEELGFITSSPSEPIQQEYSSSSSLENFHTHHMLQEPQLKEQTNVLGNIPVGSWEGEMRTNLFSIPVLDREVDDLGVPESQSTCYSTLINHNPPAGWLNSWNGFSPGQWDYEDLVSEYNNYGNVPTVSLTGNIYEHNPSSFLMSSTTNILYVQPQNQGK</sequence>
<keyword evidence="3" id="KW-0238">DNA-binding</keyword>
<keyword evidence="9" id="KW-1185">Reference proteome</keyword>
<evidence type="ECO:0000256" key="3">
    <source>
        <dbReference type="ARBA" id="ARBA00023125"/>
    </source>
</evidence>
<proteinExistence type="predicted"/>
<dbReference type="InterPro" id="IPR017887">
    <property type="entry name" value="TF_TCP_subgr"/>
</dbReference>
<dbReference type="Proteomes" id="UP001206925">
    <property type="component" value="Unassembled WGS sequence"/>
</dbReference>
<accession>A0AAD5GIK4</accession>
<evidence type="ECO:0000256" key="2">
    <source>
        <dbReference type="ARBA" id="ARBA00023015"/>
    </source>
</evidence>
<dbReference type="PANTHER" id="PTHR31072">
    <property type="entry name" value="TRANSCRIPTION FACTOR TCP4-RELATED"/>
    <property type="match status" value="1"/>
</dbReference>
<dbReference type="GO" id="GO:0003700">
    <property type="term" value="F:DNA-binding transcription factor activity"/>
    <property type="evidence" value="ECO:0007669"/>
    <property type="project" value="InterPro"/>
</dbReference>
<evidence type="ECO:0000256" key="1">
    <source>
        <dbReference type="ARBA" id="ARBA00004123"/>
    </source>
</evidence>
<dbReference type="GO" id="GO:0005634">
    <property type="term" value="C:nucleus"/>
    <property type="evidence" value="ECO:0007669"/>
    <property type="project" value="UniProtKB-SubCell"/>
</dbReference>